<keyword evidence="4" id="KW-0378">Hydrolase</keyword>
<dbReference type="EC" id="3.5.1.19" evidence="6"/>
<evidence type="ECO:0000313" key="9">
    <source>
        <dbReference type="EMBL" id="MBS1258361.1"/>
    </source>
</evidence>
<accession>A0A942A2D9</accession>
<dbReference type="Gene3D" id="3.40.50.850">
    <property type="entry name" value="Isochorismatase-like"/>
    <property type="match status" value="1"/>
</dbReference>
<evidence type="ECO:0000256" key="4">
    <source>
        <dbReference type="ARBA" id="ARBA00022801"/>
    </source>
</evidence>
<dbReference type="CDD" id="cd00431">
    <property type="entry name" value="cysteine_hydrolases"/>
    <property type="match status" value="1"/>
</dbReference>
<dbReference type="GO" id="GO:0046872">
    <property type="term" value="F:metal ion binding"/>
    <property type="evidence" value="ECO:0007669"/>
    <property type="project" value="UniProtKB-KW"/>
</dbReference>
<comment type="similarity">
    <text evidence="1">Belongs to the isochorismatase family.</text>
</comment>
<comment type="caution">
    <text evidence="9">The sequence shown here is derived from an EMBL/GenBank/DDBJ whole genome shotgun (WGS) entry which is preliminary data.</text>
</comment>
<gene>
    <name evidence="9" type="ORF">MAG551_01419</name>
</gene>
<reference evidence="9" key="1">
    <citation type="journal article" date="2021" name="ISME J.">
        <title>Fine-scale metabolic discontinuity in a stratified prokaryote microbiome of a Red Sea deep halocline.</title>
        <authorList>
            <person name="Michoud G."/>
            <person name="Ngugi D.K."/>
            <person name="Barozzi A."/>
            <person name="Merlino G."/>
            <person name="Calleja M.L."/>
            <person name="Delgado-Huertas A."/>
            <person name="Moran X.A.G."/>
            <person name="Daffonchio D."/>
        </authorList>
    </citation>
    <scope>NUCLEOTIDE SEQUENCE</scope>
    <source>
        <strain evidence="9">SuakinDeep_MAG55_1</strain>
    </source>
</reference>
<evidence type="ECO:0000256" key="3">
    <source>
        <dbReference type="ARBA" id="ARBA00022723"/>
    </source>
</evidence>
<keyword evidence="3" id="KW-0479">Metal-binding</keyword>
<dbReference type="InterPro" id="IPR036380">
    <property type="entry name" value="Isochorismatase-like_sf"/>
</dbReference>
<dbReference type="Pfam" id="PF00857">
    <property type="entry name" value="Isochorismatase"/>
    <property type="match status" value="1"/>
</dbReference>
<feature type="domain" description="Isochorismatase-like" evidence="8">
    <location>
        <begin position="6"/>
        <end position="194"/>
    </location>
</feature>
<evidence type="ECO:0000256" key="6">
    <source>
        <dbReference type="ARBA" id="ARBA00039017"/>
    </source>
</evidence>
<evidence type="ECO:0000256" key="7">
    <source>
        <dbReference type="ARBA" id="ARBA00043224"/>
    </source>
</evidence>
<proteinExistence type="inferred from homology"/>
<dbReference type="Proteomes" id="UP000722750">
    <property type="component" value="Unassembled WGS sequence"/>
</dbReference>
<comment type="pathway">
    <text evidence="5">Cofactor biosynthesis; nicotinate biosynthesis; nicotinate from nicotinamide: step 1/1.</text>
</comment>
<protein>
    <recommendedName>
        <fullName evidence="6">nicotinamidase</fullName>
        <ecNumber evidence="6">3.5.1.19</ecNumber>
    </recommendedName>
    <alternativeName>
        <fullName evidence="7">Nicotinamide deamidase</fullName>
    </alternativeName>
</protein>
<organism evidence="9 10">
    <name type="scientific">Candidatus Scalindua arabica</name>
    <dbReference type="NCBI Taxonomy" id="1127984"/>
    <lineage>
        <taxon>Bacteria</taxon>
        <taxon>Pseudomonadati</taxon>
        <taxon>Planctomycetota</taxon>
        <taxon>Candidatus Brocadiia</taxon>
        <taxon>Candidatus Brocadiales</taxon>
        <taxon>Candidatus Scalinduaceae</taxon>
        <taxon>Candidatus Scalindua</taxon>
    </lineage>
</organism>
<evidence type="ECO:0000256" key="5">
    <source>
        <dbReference type="ARBA" id="ARBA00037900"/>
    </source>
</evidence>
<dbReference type="SUPFAM" id="SSF52499">
    <property type="entry name" value="Isochorismatase-like hydrolases"/>
    <property type="match status" value="1"/>
</dbReference>
<name>A0A942A2D9_9BACT</name>
<evidence type="ECO:0000256" key="1">
    <source>
        <dbReference type="ARBA" id="ARBA00006336"/>
    </source>
</evidence>
<keyword evidence="2" id="KW-0662">Pyridine nucleotide biosynthesis</keyword>
<dbReference type="InterPro" id="IPR000868">
    <property type="entry name" value="Isochorismatase-like_dom"/>
</dbReference>
<dbReference type="PANTHER" id="PTHR11080:SF2">
    <property type="entry name" value="LD05707P"/>
    <property type="match status" value="1"/>
</dbReference>
<dbReference type="EMBL" id="JAANXD010000059">
    <property type="protein sequence ID" value="MBS1258361.1"/>
    <property type="molecule type" value="Genomic_DNA"/>
</dbReference>
<dbReference type="AlphaFoldDB" id="A0A942A2D9"/>
<sequence>MKNKTVFVDIDTQFDFMNPNGALYVPDAEGIIDNIKKLFDYAKEHKIKILSSIDAHKVDDPEFRIFPPHCLKDTPGNQKIEASTCEDHIIIENVKQDITESMLDHEQVIVESQTFDIFESINTDDIVKKLDAHNYIVFGVTTDYCVRAAVLGFLKCGHSVSLVTNAVKAITKEGEEKALKEMKDAGAVFTTTEDIIAGLT</sequence>
<dbReference type="InterPro" id="IPR052347">
    <property type="entry name" value="Isochorismatase_Nicotinamidase"/>
</dbReference>
<dbReference type="PANTHER" id="PTHR11080">
    <property type="entry name" value="PYRAZINAMIDASE/NICOTINAMIDASE"/>
    <property type="match status" value="1"/>
</dbReference>
<evidence type="ECO:0000259" key="8">
    <source>
        <dbReference type="Pfam" id="PF00857"/>
    </source>
</evidence>
<dbReference type="GO" id="GO:0019363">
    <property type="term" value="P:pyridine nucleotide biosynthetic process"/>
    <property type="evidence" value="ECO:0007669"/>
    <property type="project" value="UniProtKB-KW"/>
</dbReference>
<evidence type="ECO:0000256" key="2">
    <source>
        <dbReference type="ARBA" id="ARBA00022642"/>
    </source>
</evidence>
<dbReference type="GO" id="GO:0008936">
    <property type="term" value="F:nicotinamidase activity"/>
    <property type="evidence" value="ECO:0007669"/>
    <property type="project" value="UniProtKB-EC"/>
</dbReference>
<evidence type="ECO:0000313" key="10">
    <source>
        <dbReference type="Proteomes" id="UP000722750"/>
    </source>
</evidence>